<proteinExistence type="predicted"/>
<reference evidence="6 7" key="1">
    <citation type="submission" date="2020-10" db="EMBL/GenBank/DDBJ databases">
        <authorList>
            <person name="Peeters C."/>
        </authorList>
    </citation>
    <scope>NUCLEOTIDE SEQUENCE [LARGE SCALE GENOMIC DNA]</scope>
    <source>
        <strain evidence="6 7">LMG 28140</strain>
    </source>
</reference>
<gene>
    <name evidence="6" type="ORF">LMG28140_04767</name>
</gene>
<dbReference type="EMBL" id="CAJHCP010000010">
    <property type="protein sequence ID" value="CAD6549483.1"/>
    <property type="molecule type" value="Genomic_DNA"/>
</dbReference>
<evidence type="ECO:0000256" key="2">
    <source>
        <dbReference type="ARBA" id="ARBA00022723"/>
    </source>
</evidence>
<dbReference type="InterPro" id="IPR019546">
    <property type="entry name" value="TAT_signal_bac_arc"/>
</dbReference>
<protein>
    <recommendedName>
        <fullName evidence="5">Succinylglutamate desuccinylase/Aspartoacylase catalytic domain-containing protein</fullName>
    </recommendedName>
</protein>
<keyword evidence="3" id="KW-0378">Hydrolase</keyword>
<feature type="domain" description="Succinylglutamate desuccinylase/Aspartoacylase catalytic" evidence="5">
    <location>
        <begin position="109"/>
        <end position="296"/>
    </location>
</feature>
<dbReference type="SUPFAM" id="SSF53187">
    <property type="entry name" value="Zn-dependent exopeptidases"/>
    <property type="match status" value="1"/>
</dbReference>
<dbReference type="Proteomes" id="UP000598032">
    <property type="component" value="Unassembled WGS sequence"/>
</dbReference>
<accession>A0ABM8NYK7</accession>
<dbReference type="InterPro" id="IPR055438">
    <property type="entry name" value="AstE_AspA_cat"/>
</dbReference>
<dbReference type="Gene3D" id="3.40.630.10">
    <property type="entry name" value="Zn peptidases"/>
    <property type="match status" value="1"/>
</dbReference>
<dbReference type="PANTHER" id="PTHR37326">
    <property type="entry name" value="BLL3975 PROTEIN"/>
    <property type="match status" value="1"/>
</dbReference>
<dbReference type="RefSeq" id="WP_201644753.1">
    <property type="nucleotide sequence ID" value="NZ_CAJHCP010000010.1"/>
</dbReference>
<evidence type="ECO:0000313" key="6">
    <source>
        <dbReference type="EMBL" id="CAD6549483.1"/>
    </source>
</evidence>
<keyword evidence="7" id="KW-1185">Reference proteome</keyword>
<organism evidence="6 7">
    <name type="scientific">Paraburkholderia metrosideri</name>
    <dbReference type="NCBI Taxonomy" id="580937"/>
    <lineage>
        <taxon>Bacteria</taxon>
        <taxon>Pseudomonadati</taxon>
        <taxon>Pseudomonadota</taxon>
        <taxon>Betaproteobacteria</taxon>
        <taxon>Burkholderiales</taxon>
        <taxon>Burkholderiaceae</taxon>
        <taxon>Paraburkholderia</taxon>
    </lineage>
</organism>
<comment type="caution">
    <text evidence="6">The sequence shown here is derived from an EMBL/GenBank/DDBJ whole genome shotgun (WGS) entry which is preliminary data.</text>
</comment>
<evidence type="ECO:0000256" key="4">
    <source>
        <dbReference type="ARBA" id="ARBA00022833"/>
    </source>
</evidence>
<dbReference type="InterPro" id="IPR043795">
    <property type="entry name" value="N-alpha-Ac-DABA-like"/>
</dbReference>
<dbReference type="PANTHER" id="PTHR37326:SF1">
    <property type="entry name" value="BLL3975 PROTEIN"/>
    <property type="match status" value="1"/>
</dbReference>
<dbReference type="NCBIfam" id="TIGR01409">
    <property type="entry name" value="TAT_signal_seq"/>
    <property type="match status" value="1"/>
</dbReference>
<evidence type="ECO:0000259" key="5">
    <source>
        <dbReference type="Pfam" id="PF24827"/>
    </source>
</evidence>
<keyword evidence="2" id="KW-0479">Metal-binding</keyword>
<sequence>MQSEPKDGVDRRDFMKAAIALVGASSALAAQSGTANAQTANAPPSGATTNAHSGTVYTGDVIQGKKVISRLDVDDLERGKKHMLFFQGVQMPTGQHWYVSVIVVRGMKPGKRVALIGGVHGDEISPVHTIQTVVSQLDPVQMSGTVLAVLDVSRPALEAMERRWPNSGRGMDLIDINREWPGNENGASAPSRHAGLVFNRLLRPNADYALDFHTGTTGMDLTSFNLARMELPEARVMAELFPIRQIFDNPAYPTLLANALINVGIPAITPEIGPARILDLEMIPLFVEGTMNVLKHYGVVPGSIGRTGSSVGIFIGNSAHTVLSTQGGFVELLVKVNDKVEAGQKLAIQRNTFGEIVAEYTSGVAGQVTGLRTDATAEPGIPLVMILYQSPARENPVDYSE</sequence>
<evidence type="ECO:0000256" key="1">
    <source>
        <dbReference type="ARBA" id="ARBA00001947"/>
    </source>
</evidence>
<dbReference type="PIRSF" id="PIRSF039012">
    <property type="entry name" value="ASP"/>
    <property type="match status" value="1"/>
</dbReference>
<dbReference type="Pfam" id="PF24827">
    <property type="entry name" value="AstE_AspA_cat"/>
    <property type="match status" value="1"/>
</dbReference>
<name>A0ABM8NYK7_9BURK</name>
<evidence type="ECO:0000256" key="3">
    <source>
        <dbReference type="ARBA" id="ARBA00022801"/>
    </source>
</evidence>
<keyword evidence="4" id="KW-0862">Zinc</keyword>
<dbReference type="InterPro" id="IPR053138">
    <property type="entry name" value="N-alpha-Ac-DABA_deacetylase"/>
</dbReference>
<evidence type="ECO:0000313" key="7">
    <source>
        <dbReference type="Proteomes" id="UP000598032"/>
    </source>
</evidence>
<comment type="cofactor">
    <cofactor evidence="1">
        <name>Zn(2+)</name>
        <dbReference type="ChEBI" id="CHEBI:29105"/>
    </cofactor>
</comment>
<dbReference type="CDD" id="cd06251">
    <property type="entry name" value="M14_ASTE_ASPA-like"/>
    <property type="match status" value="1"/>
</dbReference>
<dbReference type="PROSITE" id="PS51318">
    <property type="entry name" value="TAT"/>
    <property type="match status" value="1"/>
</dbReference>
<dbReference type="InterPro" id="IPR006311">
    <property type="entry name" value="TAT_signal"/>
</dbReference>